<keyword evidence="4" id="KW-1185">Reference proteome</keyword>
<evidence type="ECO:0000313" key="4">
    <source>
        <dbReference type="Proteomes" id="UP000266723"/>
    </source>
</evidence>
<evidence type="ECO:0000313" key="3">
    <source>
        <dbReference type="EMBL" id="KAF3546107.1"/>
    </source>
</evidence>
<evidence type="ECO:0000256" key="1">
    <source>
        <dbReference type="SAM" id="MobiDB-lite"/>
    </source>
</evidence>
<dbReference type="EMBL" id="QGKV02000832">
    <property type="protein sequence ID" value="KAF3546107.1"/>
    <property type="molecule type" value="Genomic_DNA"/>
</dbReference>
<feature type="region of interest" description="Disordered" evidence="1">
    <location>
        <begin position="23"/>
        <end position="76"/>
    </location>
</feature>
<feature type="region of interest" description="Disordered" evidence="1">
    <location>
        <begin position="145"/>
        <end position="167"/>
    </location>
</feature>
<dbReference type="Proteomes" id="UP000266723">
    <property type="component" value="Unassembled WGS sequence"/>
</dbReference>
<organism evidence="3 4">
    <name type="scientific">Brassica cretica</name>
    <name type="common">Mustard</name>
    <dbReference type="NCBI Taxonomy" id="69181"/>
    <lineage>
        <taxon>Eukaryota</taxon>
        <taxon>Viridiplantae</taxon>
        <taxon>Streptophyta</taxon>
        <taxon>Embryophyta</taxon>
        <taxon>Tracheophyta</taxon>
        <taxon>Spermatophyta</taxon>
        <taxon>Magnoliopsida</taxon>
        <taxon>eudicotyledons</taxon>
        <taxon>Gunneridae</taxon>
        <taxon>Pentapetalae</taxon>
        <taxon>rosids</taxon>
        <taxon>malvids</taxon>
        <taxon>Brassicales</taxon>
        <taxon>Brassicaceae</taxon>
        <taxon>Brassiceae</taxon>
        <taxon>Brassica</taxon>
    </lineage>
</organism>
<sequence>MRLTTYVISFFFLMDFSCKTTPGETTLSETTPGETTPSEPPPTAVSSGPPVGPINIESSREDLMQSSKRETAEPSVTDALKETISKLKQSDRLVRARNTVLNRKTSEFRAVIDKAATEQSRLLAGKKAQKEKFMEKLGELRDKFKNAGQTKRPGESSGSRLFRDTRSLAGSKGPRIRLLHLLGPGQPRRELARARDTALNRKTSEFRAAIDKAAAEQSRLLADKKTQKEKFMERVERSEDETAPLVLDPAPSMANLVVSEESLIPILGPKKRVVKNRTKEGVVDEVENPPASTTDEAGGASDQLEARVAEEDLDCVEN</sequence>
<evidence type="ECO:0008006" key="5">
    <source>
        <dbReference type="Google" id="ProtNLM"/>
    </source>
</evidence>
<feature type="region of interest" description="Disordered" evidence="1">
    <location>
        <begin position="278"/>
        <end position="302"/>
    </location>
</feature>
<comment type="caution">
    <text evidence="3">The sequence shown here is derived from an EMBL/GenBank/DDBJ whole genome shotgun (WGS) entry which is preliminary data.</text>
</comment>
<name>A0ABQ7C4J6_BRACR</name>
<protein>
    <recommendedName>
        <fullName evidence="5">Pinin/SDK/MemA protein domain-containing protein</fullName>
    </recommendedName>
</protein>
<feature type="compositionally biased region" description="Low complexity" evidence="1">
    <location>
        <begin position="23"/>
        <end position="37"/>
    </location>
</feature>
<reference evidence="3 4" key="1">
    <citation type="journal article" date="2020" name="BMC Genomics">
        <title>Intraspecific diversification of the crop wild relative Brassica cretica Lam. using demographic model selection.</title>
        <authorList>
            <person name="Kioukis A."/>
            <person name="Michalopoulou V.A."/>
            <person name="Briers L."/>
            <person name="Pirintsos S."/>
            <person name="Studholme D.J."/>
            <person name="Pavlidis P."/>
            <person name="Sarris P.F."/>
        </authorList>
    </citation>
    <scope>NUCLEOTIDE SEQUENCE [LARGE SCALE GENOMIC DNA]</scope>
    <source>
        <strain evidence="4">cv. PFS-1207/04</strain>
    </source>
</reference>
<gene>
    <name evidence="3" type="ORF">DY000_02007649</name>
</gene>
<keyword evidence="2" id="KW-0732">Signal</keyword>
<proteinExistence type="predicted"/>
<feature type="compositionally biased region" description="Basic and acidic residues" evidence="1">
    <location>
        <begin position="58"/>
        <end position="72"/>
    </location>
</feature>
<evidence type="ECO:0000256" key="2">
    <source>
        <dbReference type="SAM" id="SignalP"/>
    </source>
</evidence>
<accession>A0ABQ7C4J6</accession>
<feature type="chain" id="PRO_5045161127" description="Pinin/SDK/MemA protein domain-containing protein" evidence="2">
    <location>
        <begin position="19"/>
        <end position="318"/>
    </location>
</feature>
<feature type="signal peptide" evidence="2">
    <location>
        <begin position="1"/>
        <end position="18"/>
    </location>
</feature>